<evidence type="ECO:0000313" key="13">
    <source>
        <dbReference type="Proteomes" id="UP000694865"/>
    </source>
</evidence>
<dbReference type="PANTHER" id="PTHR24248:SF120">
    <property type="entry name" value="G-PROTEIN COUPLED RECEPTORS FAMILY 1 PROFILE DOMAIN-CONTAINING PROTEIN"/>
    <property type="match status" value="1"/>
</dbReference>
<evidence type="ECO:0000256" key="1">
    <source>
        <dbReference type="ARBA" id="ARBA00004651"/>
    </source>
</evidence>
<feature type="transmembrane region" description="Helical" evidence="11">
    <location>
        <begin position="491"/>
        <end position="518"/>
    </location>
</feature>
<feature type="region of interest" description="Disordered" evidence="10">
    <location>
        <begin position="371"/>
        <end position="391"/>
    </location>
</feature>
<dbReference type="Gene3D" id="1.20.1070.10">
    <property type="entry name" value="Rhodopsin 7-helix transmembrane proteins"/>
    <property type="match status" value="2"/>
</dbReference>
<evidence type="ECO:0000256" key="6">
    <source>
        <dbReference type="ARBA" id="ARBA00023136"/>
    </source>
</evidence>
<sequence length="576" mass="65388">MTPNSVMHRDWSIPSIVLPTAATRRNKVQSIVREFNAVVSETLTGYLSRGPAYNASGAGFAAPSGYTQYNINNISVVGLNSSVHDSFDSDDGRNRYLVYIITVFLSLMVLITIVANFLILLGFCTSTKLHKPTNYFYVSMAISDFAAGILVLPLAVYDWFQNEDWQLGKGICVFWVSMDFFLYTVSAYNMCGICFDRYLAIFHGFWYRPRRSGKLVLKFIFAAWIFGFLLQVPVIALWEIVSGNSTIDYDEYCDVEFANHSVYTTIAMFISPVIPCTFIFILYLRIYLAIRRRSIKRNSSIDKLLTSTERRVTGSGQKASGHRKRKRTEWINLKEIRPQMNTRVILGHKIAGGRTHRYKEAARCEREFDVCNDPGRGRSPNRHHIEDSNRRNIVNNRNASIETTISGDSATSTNLNVSLKEDNNSAAEGDSDREFNEFQLNTNTNEKRLSRASNLSLGVYTDKSVQGTPYKDRKPRNKVIIGQSASDRRAAVLLTILVGFFLVSYAPWVIISIVEAVYNDDISFAVYTTAVWLQYVNSLINPFLYVYQDLDFRHAVLAVLRLRRDKAGIDLSSYSV</sequence>
<evidence type="ECO:0000256" key="4">
    <source>
        <dbReference type="ARBA" id="ARBA00022989"/>
    </source>
</evidence>
<evidence type="ECO:0000313" key="14">
    <source>
        <dbReference type="RefSeq" id="XP_006816209.1"/>
    </source>
</evidence>
<feature type="transmembrane region" description="Helical" evidence="11">
    <location>
        <begin position="135"/>
        <end position="160"/>
    </location>
</feature>
<evidence type="ECO:0000256" key="5">
    <source>
        <dbReference type="ARBA" id="ARBA00023040"/>
    </source>
</evidence>
<dbReference type="GeneID" id="102808339"/>
<dbReference type="Pfam" id="PF00001">
    <property type="entry name" value="7tm_1"/>
    <property type="match status" value="1"/>
</dbReference>
<name>A0ABM0M868_SACKO</name>
<accession>A0ABM0M868</accession>
<evidence type="ECO:0000256" key="9">
    <source>
        <dbReference type="RuleBase" id="RU000688"/>
    </source>
</evidence>
<dbReference type="PROSITE" id="PS00237">
    <property type="entry name" value="G_PROTEIN_RECEP_F1_1"/>
    <property type="match status" value="1"/>
</dbReference>
<evidence type="ECO:0000256" key="2">
    <source>
        <dbReference type="ARBA" id="ARBA00022475"/>
    </source>
</evidence>
<comment type="similarity">
    <text evidence="9">Belongs to the G-protein coupled receptor 1 family.</text>
</comment>
<dbReference type="PRINTS" id="PR00237">
    <property type="entry name" value="GPCRRHODOPSN"/>
</dbReference>
<dbReference type="SMART" id="SM01381">
    <property type="entry name" value="7TM_GPCR_Srsx"/>
    <property type="match status" value="1"/>
</dbReference>
<feature type="transmembrane region" description="Helical" evidence="11">
    <location>
        <begin position="219"/>
        <end position="241"/>
    </location>
</feature>
<evidence type="ECO:0000256" key="10">
    <source>
        <dbReference type="SAM" id="MobiDB-lite"/>
    </source>
</evidence>
<evidence type="ECO:0000256" key="11">
    <source>
        <dbReference type="SAM" id="Phobius"/>
    </source>
</evidence>
<dbReference type="RefSeq" id="XP_006816209.1">
    <property type="nucleotide sequence ID" value="XM_006816146.1"/>
</dbReference>
<evidence type="ECO:0000256" key="8">
    <source>
        <dbReference type="ARBA" id="ARBA00023224"/>
    </source>
</evidence>
<evidence type="ECO:0000256" key="7">
    <source>
        <dbReference type="ARBA" id="ARBA00023170"/>
    </source>
</evidence>
<keyword evidence="5 9" id="KW-0297">G-protein coupled receptor</keyword>
<protein>
    <submittedName>
        <fullName evidence="14">Histamine H4 receptor-like</fullName>
    </submittedName>
</protein>
<keyword evidence="4 11" id="KW-1133">Transmembrane helix</keyword>
<dbReference type="PANTHER" id="PTHR24248">
    <property type="entry name" value="ADRENERGIC RECEPTOR-RELATED G-PROTEIN COUPLED RECEPTOR"/>
    <property type="match status" value="1"/>
</dbReference>
<keyword evidence="8 9" id="KW-0807">Transducer</keyword>
<reference evidence="14" key="1">
    <citation type="submission" date="2025-08" db="UniProtKB">
        <authorList>
            <consortium name="RefSeq"/>
        </authorList>
    </citation>
    <scope>IDENTIFICATION</scope>
    <source>
        <tissue evidence="14">Testes</tissue>
    </source>
</reference>
<dbReference type="InterPro" id="IPR000276">
    <property type="entry name" value="GPCR_Rhodpsn"/>
</dbReference>
<organism evidence="13 14">
    <name type="scientific">Saccoglossus kowalevskii</name>
    <name type="common">Acorn worm</name>
    <dbReference type="NCBI Taxonomy" id="10224"/>
    <lineage>
        <taxon>Eukaryota</taxon>
        <taxon>Metazoa</taxon>
        <taxon>Hemichordata</taxon>
        <taxon>Enteropneusta</taxon>
        <taxon>Harrimaniidae</taxon>
        <taxon>Saccoglossus</taxon>
    </lineage>
</organism>
<dbReference type="SUPFAM" id="SSF81321">
    <property type="entry name" value="Family A G protein-coupled receptor-like"/>
    <property type="match status" value="1"/>
</dbReference>
<feature type="transmembrane region" description="Helical" evidence="11">
    <location>
        <begin position="96"/>
        <end position="123"/>
    </location>
</feature>
<feature type="transmembrane region" description="Helical" evidence="11">
    <location>
        <begin position="261"/>
        <end position="288"/>
    </location>
</feature>
<dbReference type="PROSITE" id="PS50262">
    <property type="entry name" value="G_PROTEIN_RECEP_F1_2"/>
    <property type="match status" value="1"/>
</dbReference>
<comment type="subcellular location">
    <subcellularLocation>
        <location evidence="1">Cell membrane</location>
        <topology evidence="1">Multi-pass membrane protein</topology>
    </subcellularLocation>
</comment>
<evidence type="ECO:0000259" key="12">
    <source>
        <dbReference type="PROSITE" id="PS50262"/>
    </source>
</evidence>
<dbReference type="Proteomes" id="UP000694865">
    <property type="component" value="Unplaced"/>
</dbReference>
<dbReference type="InterPro" id="IPR017452">
    <property type="entry name" value="GPCR_Rhodpsn_7TM"/>
</dbReference>
<keyword evidence="7 9" id="KW-0675">Receptor</keyword>
<feature type="transmembrane region" description="Helical" evidence="11">
    <location>
        <begin position="180"/>
        <end position="207"/>
    </location>
</feature>
<gene>
    <name evidence="14" type="primary">LOC102808339</name>
</gene>
<feature type="domain" description="G-protein coupled receptors family 1 profile" evidence="12">
    <location>
        <begin position="115"/>
        <end position="545"/>
    </location>
</feature>
<keyword evidence="13" id="KW-1185">Reference proteome</keyword>
<feature type="transmembrane region" description="Helical" evidence="11">
    <location>
        <begin position="524"/>
        <end position="547"/>
    </location>
</feature>
<keyword evidence="3 9" id="KW-0812">Transmembrane</keyword>
<keyword evidence="2" id="KW-1003">Cell membrane</keyword>
<evidence type="ECO:0000256" key="3">
    <source>
        <dbReference type="ARBA" id="ARBA00022692"/>
    </source>
</evidence>
<keyword evidence="6 11" id="KW-0472">Membrane</keyword>
<proteinExistence type="inferred from homology"/>